<comment type="caution">
    <text evidence="2">The sequence shown here is derived from an EMBL/GenBank/DDBJ whole genome shotgun (WGS) entry which is preliminary data.</text>
</comment>
<reference evidence="2 3" key="1">
    <citation type="submission" date="2018-08" db="EMBL/GenBank/DDBJ databases">
        <title>A genome reference for cultivated species of the human gut microbiota.</title>
        <authorList>
            <person name="Zou Y."/>
            <person name="Xue W."/>
            <person name="Luo G."/>
        </authorList>
    </citation>
    <scope>NUCLEOTIDE SEQUENCE [LARGE SCALE GENOMIC DNA]</scope>
    <source>
        <strain evidence="2 3">CF01-1</strain>
    </source>
</reference>
<proteinExistence type="predicted"/>
<gene>
    <name evidence="2" type="ORF">DXA22_05365</name>
</gene>
<dbReference type="EMBL" id="QSDK01000006">
    <property type="protein sequence ID" value="RGY76795.1"/>
    <property type="molecule type" value="Genomic_DNA"/>
</dbReference>
<evidence type="ECO:0000313" key="2">
    <source>
        <dbReference type="EMBL" id="RGY76795.1"/>
    </source>
</evidence>
<dbReference type="Proteomes" id="UP000284163">
    <property type="component" value="Unassembled WGS sequence"/>
</dbReference>
<name>A0A413KCI1_BIFPS</name>
<feature type="region of interest" description="Disordered" evidence="1">
    <location>
        <begin position="1"/>
        <end position="25"/>
    </location>
</feature>
<accession>A0A413KCI1</accession>
<sequence>MEKQINSESGNDDPASKAIRYKESRNRESKQILVDKLPQRLAKAKKAERDEIIAQRSVDIMWRFYIFVYRENPSCLKD</sequence>
<dbReference type="AlphaFoldDB" id="A0A413KCI1"/>
<protein>
    <submittedName>
        <fullName evidence="2">Uncharacterized protein</fullName>
    </submittedName>
</protein>
<evidence type="ECO:0000256" key="1">
    <source>
        <dbReference type="SAM" id="MobiDB-lite"/>
    </source>
</evidence>
<organism evidence="2 3">
    <name type="scientific">Bifidobacterium pseudocatenulatum</name>
    <dbReference type="NCBI Taxonomy" id="28026"/>
    <lineage>
        <taxon>Bacteria</taxon>
        <taxon>Bacillati</taxon>
        <taxon>Actinomycetota</taxon>
        <taxon>Actinomycetes</taxon>
        <taxon>Bifidobacteriales</taxon>
        <taxon>Bifidobacteriaceae</taxon>
        <taxon>Bifidobacterium</taxon>
    </lineage>
</organism>
<evidence type="ECO:0000313" key="3">
    <source>
        <dbReference type="Proteomes" id="UP000284163"/>
    </source>
</evidence>